<reference evidence="1 2" key="1">
    <citation type="submission" date="2023-10" db="EMBL/GenBank/DDBJ databases">
        <title>Genome-Wide Identification Analysis in wild type Solanum Pinnatisectum Reveals Some Genes Defensing Phytophthora Infestans.</title>
        <authorList>
            <person name="Sun C."/>
        </authorList>
    </citation>
    <scope>NUCLEOTIDE SEQUENCE [LARGE SCALE GENOMIC DNA]</scope>
    <source>
        <strain evidence="1">LQN</strain>
        <tissue evidence="1">Leaf</tissue>
    </source>
</reference>
<evidence type="ECO:0000313" key="1">
    <source>
        <dbReference type="EMBL" id="KAK4736921.1"/>
    </source>
</evidence>
<dbReference type="AlphaFoldDB" id="A0AAV9MGF4"/>
<keyword evidence="2" id="KW-1185">Reference proteome</keyword>
<organism evidence="1 2">
    <name type="scientific">Solanum pinnatisectum</name>
    <name type="common">tansyleaf nightshade</name>
    <dbReference type="NCBI Taxonomy" id="50273"/>
    <lineage>
        <taxon>Eukaryota</taxon>
        <taxon>Viridiplantae</taxon>
        <taxon>Streptophyta</taxon>
        <taxon>Embryophyta</taxon>
        <taxon>Tracheophyta</taxon>
        <taxon>Spermatophyta</taxon>
        <taxon>Magnoliopsida</taxon>
        <taxon>eudicotyledons</taxon>
        <taxon>Gunneridae</taxon>
        <taxon>Pentapetalae</taxon>
        <taxon>asterids</taxon>
        <taxon>lamiids</taxon>
        <taxon>Solanales</taxon>
        <taxon>Solanaceae</taxon>
        <taxon>Solanoideae</taxon>
        <taxon>Solaneae</taxon>
        <taxon>Solanum</taxon>
    </lineage>
</organism>
<evidence type="ECO:0000313" key="2">
    <source>
        <dbReference type="Proteomes" id="UP001311915"/>
    </source>
</evidence>
<protein>
    <submittedName>
        <fullName evidence="1">Uncharacterized protein</fullName>
    </submittedName>
</protein>
<gene>
    <name evidence="1" type="ORF">R3W88_000618</name>
</gene>
<proteinExistence type="predicted"/>
<accession>A0AAV9MGF4</accession>
<dbReference type="EMBL" id="JAWPEI010000001">
    <property type="protein sequence ID" value="KAK4736921.1"/>
    <property type="molecule type" value="Genomic_DNA"/>
</dbReference>
<comment type="caution">
    <text evidence="1">The sequence shown here is derived from an EMBL/GenBank/DDBJ whole genome shotgun (WGS) entry which is preliminary data.</text>
</comment>
<sequence length="165" mass="18044">MMVNFSKAHLRSWVRYCGWINFKDPTINNLVLVNFTLLNLIKDLGDGDSLDLYVQHVVAEVKIVKDGVPTGYLCGLTVGESVNEGGVENSHDINVGKVESLHDISLGEGLQQGDAQSENINVKVGIDDASDLEGIETNLEISDNSQKFAIPEDDVSKIDEELKNS</sequence>
<name>A0AAV9MGF4_9SOLN</name>
<dbReference type="Proteomes" id="UP001311915">
    <property type="component" value="Unassembled WGS sequence"/>
</dbReference>